<dbReference type="OrthoDB" id="8740261at2"/>
<organism evidence="9 10">
    <name type="scientific">Adhaeribacter aerolatus</name>
    <dbReference type="NCBI Taxonomy" id="670289"/>
    <lineage>
        <taxon>Bacteria</taxon>
        <taxon>Pseudomonadati</taxon>
        <taxon>Bacteroidota</taxon>
        <taxon>Cytophagia</taxon>
        <taxon>Cytophagales</taxon>
        <taxon>Hymenobacteraceae</taxon>
        <taxon>Adhaeribacter</taxon>
    </lineage>
</organism>
<dbReference type="PANTHER" id="PTHR30572">
    <property type="entry name" value="MEMBRANE COMPONENT OF TRANSPORTER-RELATED"/>
    <property type="match status" value="1"/>
</dbReference>
<keyword evidence="3 6" id="KW-0812">Transmembrane</keyword>
<dbReference type="Pfam" id="PF12704">
    <property type="entry name" value="MacB_PCD"/>
    <property type="match status" value="1"/>
</dbReference>
<proteinExistence type="predicted"/>
<evidence type="ECO:0000256" key="4">
    <source>
        <dbReference type="ARBA" id="ARBA00022989"/>
    </source>
</evidence>
<evidence type="ECO:0000256" key="3">
    <source>
        <dbReference type="ARBA" id="ARBA00022692"/>
    </source>
</evidence>
<dbReference type="Proteomes" id="UP000321532">
    <property type="component" value="Unassembled WGS sequence"/>
</dbReference>
<evidence type="ECO:0000259" key="8">
    <source>
        <dbReference type="Pfam" id="PF12704"/>
    </source>
</evidence>
<comment type="caution">
    <text evidence="9">The sequence shown here is derived from an EMBL/GenBank/DDBJ whole genome shotgun (WGS) entry which is preliminary data.</text>
</comment>
<dbReference type="GO" id="GO:0005886">
    <property type="term" value="C:plasma membrane"/>
    <property type="evidence" value="ECO:0007669"/>
    <property type="project" value="UniProtKB-SubCell"/>
</dbReference>
<evidence type="ECO:0000256" key="6">
    <source>
        <dbReference type="SAM" id="Phobius"/>
    </source>
</evidence>
<feature type="domain" description="MacB-like periplasmic core" evidence="8">
    <location>
        <begin position="20"/>
        <end position="236"/>
    </location>
</feature>
<comment type="subcellular location">
    <subcellularLocation>
        <location evidence="1">Cell membrane</location>
        <topology evidence="1">Multi-pass membrane protein</topology>
    </subcellularLocation>
</comment>
<evidence type="ECO:0000259" key="7">
    <source>
        <dbReference type="Pfam" id="PF02687"/>
    </source>
</evidence>
<evidence type="ECO:0000256" key="2">
    <source>
        <dbReference type="ARBA" id="ARBA00022475"/>
    </source>
</evidence>
<dbReference type="RefSeq" id="WP_146894784.1">
    <property type="nucleotide sequence ID" value="NZ_BJYS01000002.1"/>
</dbReference>
<dbReference type="InterPro" id="IPR025857">
    <property type="entry name" value="MacB_PCD"/>
</dbReference>
<dbReference type="Pfam" id="PF02687">
    <property type="entry name" value="FtsX"/>
    <property type="match status" value="1"/>
</dbReference>
<name>A0A512AT25_9BACT</name>
<dbReference type="PANTHER" id="PTHR30572:SF18">
    <property type="entry name" value="ABC-TYPE MACROLIDE FAMILY EXPORT SYSTEM PERMEASE COMPONENT 2"/>
    <property type="match status" value="1"/>
</dbReference>
<feature type="transmembrane region" description="Helical" evidence="6">
    <location>
        <begin position="339"/>
        <end position="361"/>
    </location>
</feature>
<dbReference type="AlphaFoldDB" id="A0A512AT25"/>
<evidence type="ECO:0000256" key="1">
    <source>
        <dbReference type="ARBA" id="ARBA00004651"/>
    </source>
</evidence>
<feature type="transmembrane region" description="Helical" evidence="6">
    <location>
        <begin position="373"/>
        <end position="395"/>
    </location>
</feature>
<evidence type="ECO:0000313" key="9">
    <source>
        <dbReference type="EMBL" id="GEO02737.1"/>
    </source>
</evidence>
<reference evidence="9 10" key="1">
    <citation type="submission" date="2019-07" db="EMBL/GenBank/DDBJ databases">
        <title>Whole genome shotgun sequence of Adhaeribacter aerolatus NBRC 106133.</title>
        <authorList>
            <person name="Hosoyama A."/>
            <person name="Uohara A."/>
            <person name="Ohji S."/>
            <person name="Ichikawa N."/>
        </authorList>
    </citation>
    <scope>NUCLEOTIDE SEQUENCE [LARGE SCALE GENOMIC DNA]</scope>
    <source>
        <strain evidence="9 10">NBRC 106133</strain>
    </source>
</reference>
<keyword evidence="2" id="KW-1003">Cell membrane</keyword>
<protein>
    <submittedName>
        <fullName evidence="9">ABC transporter permease</fullName>
    </submittedName>
</protein>
<dbReference type="GO" id="GO:0022857">
    <property type="term" value="F:transmembrane transporter activity"/>
    <property type="evidence" value="ECO:0007669"/>
    <property type="project" value="TreeGrafter"/>
</dbReference>
<dbReference type="EMBL" id="BJYS01000002">
    <property type="protein sequence ID" value="GEO02737.1"/>
    <property type="molecule type" value="Genomic_DNA"/>
</dbReference>
<dbReference type="InterPro" id="IPR050250">
    <property type="entry name" value="Macrolide_Exporter_MacB"/>
</dbReference>
<keyword evidence="10" id="KW-1185">Reference proteome</keyword>
<feature type="transmembrane region" description="Helical" evidence="6">
    <location>
        <begin position="283"/>
        <end position="303"/>
    </location>
</feature>
<gene>
    <name evidence="9" type="ORF">AAE02nite_04010</name>
</gene>
<keyword evidence="4 6" id="KW-1133">Transmembrane helix</keyword>
<sequence>MLQNYLKIAWKVLLRRKFFTFISLFGISFTLMILMVATAMIDHVTGPATPEKRLDRMLFVNFIKMTGKSGNMNTFPSYYYMNHYVKRLKTPEKISVTTTFRGVNSYVNNKRLSLDLKFTDANFWEVLDFNFLEGQAFNQQDQKNANRVAVITDHARDQYFGPNVSAVGKYMVADGIRYRVTGVVEDVSYSRFNSYANIWVPLSTAPYNKNDTGLTGSYMAIILAASKADIPKIKEEYQGIVKQVKLPNPKEFNKFYSHTESILEGTIVRQLLGDGENSGMGKFIAIISIVVFLFMLMPTINLVNINVSRIMERSSEIGVRKAFGASSNTLIGQFLVENIFLTLIGGLIGFLLSALVLEIIANSGLIPYAQLGLNIRVFGIGLGLSLIFGFISGVYPAYKMSKLQAVQALKGGQV</sequence>
<feature type="domain" description="ABC3 transporter permease C-terminal" evidence="7">
    <location>
        <begin position="289"/>
        <end position="404"/>
    </location>
</feature>
<dbReference type="InterPro" id="IPR003838">
    <property type="entry name" value="ABC3_permease_C"/>
</dbReference>
<feature type="transmembrane region" description="Helical" evidence="6">
    <location>
        <begin position="21"/>
        <end position="41"/>
    </location>
</feature>
<evidence type="ECO:0000313" key="10">
    <source>
        <dbReference type="Proteomes" id="UP000321532"/>
    </source>
</evidence>
<evidence type="ECO:0000256" key="5">
    <source>
        <dbReference type="ARBA" id="ARBA00023136"/>
    </source>
</evidence>
<accession>A0A512AT25</accession>
<keyword evidence="5 6" id="KW-0472">Membrane</keyword>